<feature type="transmembrane region" description="Helical" evidence="6">
    <location>
        <begin position="125"/>
        <end position="143"/>
    </location>
</feature>
<dbReference type="InterPro" id="IPR052770">
    <property type="entry name" value="Cobalt_transport_CbiQ"/>
</dbReference>
<keyword evidence="2" id="KW-1003">Cell membrane</keyword>
<proteinExistence type="predicted"/>
<dbReference type="GO" id="GO:0043190">
    <property type="term" value="C:ATP-binding cassette (ABC) transporter complex"/>
    <property type="evidence" value="ECO:0007669"/>
    <property type="project" value="InterPro"/>
</dbReference>
<feature type="transmembrane region" description="Helical" evidence="6">
    <location>
        <begin position="23"/>
        <end position="54"/>
    </location>
</feature>
<accession>A0A938XXJ0</accession>
<evidence type="ECO:0000256" key="1">
    <source>
        <dbReference type="ARBA" id="ARBA00004651"/>
    </source>
</evidence>
<dbReference type="EMBL" id="JAFBDQ010000009">
    <property type="protein sequence ID" value="MBM7557130.1"/>
    <property type="molecule type" value="Genomic_DNA"/>
</dbReference>
<name>A0A938XXJ0_9FIRM</name>
<evidence type="ECO:0000256" key="3">
    <source>
        <dbReference type="ARBA" id="ARBA00022692"/>
    </source>
</evidence>
<comment type="subcellular location">
    <subcellularLocation>
        <location evidence="1">Cell membrane</location>
        <topology evidence="1">Multi-pass membrane protein</topology>
    </subcellularLocation>
</comment>
<feature type="transmembrane region" description="Helical" evidence="6">
    <location>
        <begin position="238"/>
        <end position="255"/>
    </location>
</feature>
<feature type="transmembrane region" description="Helical" evidence="6">
    <location>
        <begin position="66"/>
        <end position="86"/>
    </location>
</feature>
<dbReference type="PANTHER" id="PTHR43723">
    <property type="entry name" value="COBALT TRANSPORT PROTEIN CBIQ"/>
    <property type="match status" value="1"/>
</dbReference>
<dbReference type="InterPro" id="IPR003339">
    <property type="entry name" value="ABC/ECF_trnsptr_transmembrane"/>
</dbReference>
<comment type="caution">
    <text evidence="7">The sequence shown here is derived from an EMBL/GenBank/DDBJ whole genome shotgun (WGS) entry which is preliminary data.</text>
</comment>
<evidence type="ECO:0000256" key="2">
    <source>
        <dbReference type="ARBA" id="ARBA00022475"/>
    </source>
</evidence>
<sequence length="258" mass="28796">MLIVDQYAYSNQLSSVHPVEKMIFSLTTLLIALISNSIIVSVVVIFVMSGLLVLKAKIPKLVFLKLLLVPLSFIIMGLIPIIISVTTSKHDFIVQMSYWGLTLGISSANLITAVELLFRTTASVCCLYFLALTTPMIEINSMLRKLKIPAVFIEFMNLVYRLLFILLDTAHQIKVAQLSRGGYSSIKNTFTSLAYLGSNLLVKAYYRAKKLSLALKARGYKGKIEVLERDHHLSKRNLSIIAVTEIVLVIFSILVEVV</sequence>
<dbReference type="Proteomes" id="UP000774000">
    <property type="component" value="Unassembled WGS sequence"/>
</dbReference>
<dbReference type="Pfam" id="PF02361">
    <property type="entry name" value="CbiQ"/>
    <property type="match status" value="1"/>
</dbReference>
<dbReference type="AlphaFoldDB" id="A0A938XXJ0"/>
<dbReference type="PANTHER" id="PTHR43723:SF1">
    <property type="entry name" value="COBALT TRANSPORT PROTEIN CBIQ"/>
    <property type="match status" value="1"/>
</dbReference>
<organism evidence="7 8">
    <name type="scientific">Halanaerobacter jeridensis</name>
    <dbReference type="NCBI Taxonomy" id="706427"/>
    <lineage>
        <taxon>Bacteria</taxon>
        <taxon>Bacillati</taxon>
        <taxon>Bacillota</taxon>
        <taxon>Clostridia</taxon>
        <taxon>Halanaerobiales</taxon>
        <taxon>Halobacteroidaceae</taxon>
        <taxon>Halanaerobacter</taxon>
    </lineage>
</organism>
<evidence type="ECO:0000256" key="4">
    <source>
        <dbReference type="ARBA" id="ARBA00022989"/>
    </source>
</evidence>
<dbReference type="RefSeq" id="WP_204701890.1">
    <property type="nucleotide sequence ID" value="NZ_JAFBDQ010000009.1"/>
</dbReference>
<keyword evidence="5 6" id="KW-0472">Membrane</keyword>
<feature type="transmembrane region" description="Helical" evidence="6">
    <location>
        <begin position="98"/>
        <end position="118"/>
    </location>
</feature>
<keyword evidence="8" id="KW-1185">Reference proteome</keyword>
<evidence type="ECO:0000256" key="6">
    <source>
        <dbReference type="SAM" id="Phobius"/>
    </source>
</evidence>
<dbReference type="CDD" id="cd16914">
    <property type="entry name" value="EcfT"/>
    <property type="match status" value="1"/>
</dbReference>
<evidence type="ECO:0000256" key="5">
    <source>
        <dbReference type="ARBA" id="ARBA00023136"/>
    </source>
</evidence>
<evidence type="ECO:0000313" key="8">
    <source>
        <dbReference type="Proteomes" id="UP000774000"/>
    </source>
</evidence>
<dbReference type="NCBIfam" id="TIGR02454">
    <property type="entry name" value="ECF_T_CbiQ"/>
    <property type="match status" value="1"/>
</dbReference>
<protein>
    <submittedName>
        <fullName evidence="7">Cobalt/nickel transport system permease protein</fullName>
    </submittedName>
</protein>
<keyword evidence="3 6" id="KW-0812">Transmembrane</keyword>
<keyword evidence="4 6" id="KW-1133">Transmembrane helix</keyword>
<dbReference type="GO" id="GO:0006824">
    <property type="term" value="P:cobalt ion transport"/>
    <property type="evidence" value="ECO:0007669"/>
    <property type="project" value="InterPro"/>
</dbReference>
<gene>
    <name evidence="7" type="ORF">JOC47_001984</name>
</gene>
<evidence type="ECO:0000313" key="7">
    <source>
        <dbReference type="EMBL" id="MBM7557130.1"/>
    </source>
</evidence>
<feature type="transmembrane region" description="Helical" evidence="6">
    <location>
        <begin position="149"/>
        <end position="167"/>
    </location>
</feature>
<reference evidence="7" key="1">
    <citation type="submission" date="2021-01" db="EMBL/GenBank/DDBJ databases">
        <title>Genomic Encyclopedia of Type Strains, Phase IV (KMG-IV): sequencing the most valuable type-strain genomes for metagenomic binning, comparative biology and taxonomic classification.</title>
        <authorList>
            <person name="Goeker M."/>
        </authorList>
    </citation>
    <scope>NUCLEOTIDE SEQUENCE</scope>
    <source>
        <strain evidence="7">DSM 23230</strain>
    </source>
</reference>
<dbReference type="InterPro" id="IPR012809">
    <property type="entry name" value="ECF_CbiQ"/>
</dbReference>